<protein>
    <submittedName>
        <fullName evidence="1">Uncharacterized protein</fullName>
    </submittedName>
</protein>
<dbReference type="EMBL" id="JAUSVL010000001">
    <property type="protein sequence ID" value="MDQ0289097.1"/>
    <property type="molecule type" value="Genomic_DNA"/>
</dbReference>
<organism evidence="1 2">
    <name type="scientific">Oligosphaera ethanolica</name>
    <dbReference type="NCBI Taxonomy" id="760260"/>
    <lineage>
        <taxon>Bacteria</taxon>
        <taxon>Pseudomonadati</taxon>
        <taxon>Lentisphaerota</taxon>
        <taxon>Oligosphaeria</taxon>
        <taxon>Oligosphaerales</taxon>
        <taxon>Oligosphaeraceae</taxon>
        <taxon>Oligosphaera</taxon>
    </lineage>
</organism>
<evidence type="ECO:0000313" key="2">
    <source>
        <dbReference type="Proteomes" id="UP001238163"/>
    </source>
</evidence>
<accession>A0AAE3VEP3</accession>
<proteinExistence type="predicted"/>
<comment type="caution">
    <text evidence="1">The sequence shown here is derived from an EMBL/GenBank/DDBJ whole genome shotgun (WGS) entry which is preliminary data.</text>
</comment>
<dbReference type="Proteomes" id="UP001238163">
    <property type="component" value="Unassembled WGS sequence"/>
</dbReference>
<sequence length="36" mass="3996">MSTPKQPKPDLPIHLQQAIIIAASVLHQCLLYLEGK</sequence>
<gene>
    <name evidence="1" type="ORF">J3R75_001204</name>
</gene>
<dbReference type="AlphaFoldDB" id="A0AAE3VEP3"/>
<reference evidence="1" key="1">
    <citation type="submission" date="2023-07" db="EMBL/GenBank/DDBJ databases">
        <title>Genomic Encyclopedia of Type Strains, Phase IV (KMG-IV): sequencing the most valuable type-strain genomes for metagenomic binning, comparative biology and taxonomic classification.</title>
        <authorList>
            <person name="Goeker M."/>
        </authorList>
    </citation>
    <scope>NUCLEOTIDE SEQUENCE</scope>
    <source>
        <strain evidence="1">DSM 24202</strain>
    </source>
</reference>
<name>A0AAE3VEP3_9BACT</name>
<keyword evidence="2" id="KW-1185">Reference proteome</keyword>
<evidence type="ECO:0000313" key="1">
    <source>
        <dbReference type="EMBL" id="MDQ0289097.1"/>
    </source>
</evidence>